<evidence type="ECO:0000256" key="1">
    <source>
        <dbReference type="ARBA" id="ARBA00009502"/>
    </source>
</evidence>
<dbReference type="CDD" id="cd12153">
    <property type="entry name" value="F1-ATPase_epsilon"/>
    <property type="match status" value="1"/>
</dbReference>
<protein>
    <recommendedName>
        <fullName evidence="4">ATP synthase subunit epsilon, mitochondrial</fullName>
    </recommendedName>
</protein>
<comment type="similarity">
    <text evidence="1">Belongs to the eukaryotic ATPase epsilon family.</text>
</comment>
<dbReference type="InterPro" id="IPR006721">
    <property type="entry name" value="ATP_synth_F1_esu_mt"/>
</dbReference>
<gene>
    <name evidence="2" type="ORF">PACTADRAFT_48136</name>
</gene>
<evidence type="ECO:0000313" key="2">
    <source>
        <dbReference type="EMBL" id="ODV98358.1"/>
    </source>
</evidence>
<dbReference type="STRING" id="669874.A0A1E4U382"/>
<dbReference type="GO" id="GO:0046933">
    <property type="term" value="F:proton-transporting ATP synthase activity, rotational mechanism"/>
    <property type="evidence" value="ECO:0007669"/>
    <property type="project" value="InterPro"/>
</dbReference>
<evidence type="ECO:0000313" key="3">
    <source>
        <dbReference type="Proteomes" id="UP000094236"/>
    </source>
</evidence>
<dbReference type="EMBL" id="KV454011">
    <property type="protein sequence ID" value="ODV98358.1"/>
    <property type="molecule type" value="Genomic_DNA"/>
</dbReference>
<evidence type="ECO:0008006" key="4">
    <source>
        <dbReference type="Google" id="ProtNLM"/>
    </source>
</evidence>
<sequence length="62" mass="6990">MSAWEKAGISFNKYLALSARTVRRSLKQDLRVKAEKRDVTEAQVQTIKDGNITQTKPLGLTK</sequence>
<dbReference type="SUPFAM" id="SSF48690">
    <property type="entry name" value="Epsilon subunit of mitochondrial F1F0-ATP synthase"/>
    <property type="match status" value="1"/>
</dbReference>
<dbReference type="AlphaFoldDB" id="A0A1E4U382"/>
<dbReference type="OrthoDB" id="269124at2759"/>
<keyword evidence="3" id="KW-1185">Reference proteome</keyword>
<accession>A0A1E4U382</accession>
<dbReference type="Gene3D" id="1.10.1620.20">
    <property type="entry name" value="ATP synthase, F1 complex, epsilon subunit superfamily, mitochondrial"/>
    <property type="match status" value="1"/>
</dbReference>
<dbReference type="InterPro" id="IPR036742">
    <property type="entry name" value="ATP_synth_F1_esu_sf_mt"/>
</dbReference>
<dbReference type="GO" id="GO:0045259">
    <property type="term" value="C:proton-transporting ATP synthase complex"/>
    <property type="evidence" value="ECO:0007669"/>
    <property type="project" value="InterPro"/>
</dbReference>
<reference evidence="3" key="1">
    <citation type="submission" date="2016-05" db="EMBL/GenBank/DDBJ databases">
        <title>Comparative genomics of biotechnologically important yeasts.</title>
        <authorList>
            <consortium name="DOE Joint Genome Institute"/>
            <person name="Riley R."/>
            <person name="Haridas S."/>
            <person name="Wolfe K.H."/>
            <person name="Lopes M.R."/>
            <person name="Hittinger C.T."/>
            <person name="Goker M."/>
            <person name="Salamov A."/>
            <person name="Wisecaver J."/>
            <person name="Long T.M."/>
            <person name="Aerts A.L."/>
            <person name="Barry K."/>
            <person name="Choi C."/>
            <person name="Clum A."/>
            <person name="Coughlan A.Y."/>
            <person name="Deshpande S."/>
            <person name="Douglass A.P."/>
            <person name="Hanson S.J."/>
            <person name="Klenk H.-P."/>
            <person name="Labutti K."/>
            <person name="Lapidus A."/>
            <person name="Lindquist E."/>
            <person name="Lipzen A."/>
            <person name="Meier-Kolthoff J.P."/>
            <person name="Ohm R.A."/>
            <person name="Otillar R.P."/>
            <person name="Pangilinan J."/>
            <person name="Peng Y."/>
            <person name="Rokas A."/>
            <person name="Rosa C.A."/>
            <person name="Scheuner C."/>
            <person name="Sibirny A.A."/>
            <person name="Slot J.C."/>
            <person name="Stielow J.B."/>
            <person name="Sun H."/>
            <person name="Kurtzman C.P."/>
            <person name="Blackwell M."/>
            <person name="Grigoriev I.V."/>
            <person name="Jeffries T.W."/>
        </authorList>
    </citation>
    <scope>NUCLEOTIDE SEQUENCE [LARGE SCALE GENOMIC DNA]</scope>
    <source>
        <strain evidence="3">NRRL Y-2460</strain>
    </source>
</reference>
<proteinExistence type="inferred from homology"/>
<organism evidence="2 3">
    <name type="scientific">Pachysolen tannophilus NRRL Y-2460</name>
    <dbReference type="NCBI Taxonomy" id="669874"/>
    <lineage>
        <taxon>Eukaryota</taxon>
        <taxon>Fungi</taxon>
        <taxon>Dikarya</taxon>
        <taxon>Ascomycota</taxon>
        <taxon>Saccharomycotina</taxon>
        <taxon>Pichiomycetes</taxon>
        <taxon>Pachysolenaceae</taxon>
        <taxon>Pachysolen</taxon>
    </lineage>
</organism>
<name>A0A1E4U382_PACTA</name>
<dbReference type="GO" id="GO:0005743">
    <property type="term" value="C:mitochondrial inner membrane"/>
    <property type="evidence" value="ECO:0007669"/>
    <property type="project" value="InterPro"/>
</dbReference>
<dbReference type="Pfam" id="PF04627">
    <property type="entry name" value="ATP-synt_Eps"/>
    <property type="match status" value="1"/>
</dbReference>
<dbReference type="Proteomes" id="UP000094236">
    <property type="component" value="Unassembled WGS sequence"/>
</dbReference>